<evidence type="ECO:0000313" key="2">
    <source>
        <dbReference type="EMBL" id="KAL3773272.1"/>
    </source>
</evidence>
<comment type="caution">
    <text evidence="2">The sequence shown here is derived from an EMBL/GenBank/DDBJ whole genome shotgun (WGS) entry which is preliminary data.</text>
</comment>
<dbReference type="Pfam" id="PF00636">
    <property type="entry name" value="Ribonuclease_3"/>
    <property type="match status" value="1"/>
</dbReference>
<gene>
    <name evidence="2" type="ORF">ACHAWO_010972</name>
</gene>
<name>A0ABD3NEQ5_9STRA</name>
<reference evidence="2 3" key="1">
    <citation type="submission" date="2024-10" db="EMBL/GenBank/DDBJ databases">
        <title>Updated reference genomes for cyclostephanoid diatoms.</title>
        <authorList>
            <person name="Roberts W.R."/>
            <person name="Alverson A.J."/>
        </authorList>
    </citation>
    <scope>NUCLEOTIDE SEQUENCE [LARGE SCALE GENOMIC DNA]</scope>
    <source>
        <strain evidence="2 3">AJA010-31</strain>
    </source>
</reference>
<dbReference type="AlphaFoldDB" id="A0ABD3NEQ5"/>
<dbReference type="Proteomes" id="UP001530400">
    <property type="component" value="Unassembled WGS sequence"/>
</dbReference>
<feature type="domain" description="RNase III" evidence="1">
    <location>
        <begin position="100"/>
        <end position="205"/>
    </location>
</feature>
<evidence type="ECO:0000259" key="1">
    <source>
        <dbReference type="Pfam" id="PF00636"/>
    </source>
</evidence>
<dbReference type="InterPro" id="IPR000999">
    <property type="entry name" value="RNase_III_dom"/>
</dbReference>
<accession>A0ABD3NEQ5</accession>
<dbReference type="Gene3D" id="1.10.1520.10">
    <property type="entry name" value="Ribonuclease III domain"/>
    <property type="match status" value="1"/>
</dbReference>
<sequence length="227" mass="25644">MSINTHLPFHLAFVPLEKVQCNPVLIQTSKTVQWKNLWHGHIDANQRKYHQLEVSTTTSRLLNNKADSHFGSRDTIDPSGLFELMSPVESVKPDQMSASALAYLGDVVFELFIRSRYVWPERRMSDLQNKVVSIVRADAQAVLLKNFVETFPLTSLEQSVLSRGRNANLSARKKMKGMSNSGGGATDFQDSTAFEALIGYTYINDKNRFVEMMNALKRDLDKMDGVD</sequence>
<dbReference type="SUPFAM" id="SSF69065">
    <property type="entry name" value="RNase III domain-like"/>
    <property type="match status" value="1"/>
</dbReference>
<proteinExistence type="predicted"/>
<dbReference type="EMBL" id="JALLPJ020001240">
    <property type="protein sequence ID" value="KAL3773272.1"/>
    <property type="molecule type" value="Genomic_DNA"/>
</dbReference>
<dbReference type="PANTHER" id="PTHR34276">
    <property type="entry name" value="MINI-RIBONUCLEASE 3"/>
    <property type="match status" value="1"/>
</dbReference>
<dbReference type="InterPro" id="IPR036389">
    <property type="entry name" value="RNase_III_sf"/>
</dbReference>
<keyword evidence="3" id="KW-1185">Reference proteome</keyword>
<organism evidence="2 3">
    <name type="scientific">Cyclotella atomus</name>
    <dbReference type="NCBI Taxonomy" id="382360"/>
    <lineage>
        <taxon>Eukaryota</taxon>
        <taxon>Sar</taxon>
        <taxon>Stramenopiles</taxon>
        <taxon>Ochrophyta</taxon>
        <taxon>Bacillariophyta</taxon>
        <taxon>Coscinodiscophyceae</taxon>
        <taxon>Thalassiosirophycidae</taxon>
        <taxon>Stephanodiscales</taxon>
        <taxon>Stephanodiscaceae</taxon>
        <taxon>Cyclotella</taxon>
    </lineage>
</organism>
<evidence type="ECO:0000313" key="3">
    <source>
        <dbReference type="Proteomes" id="UP001530400"/>
    </source>
</evidence>
<protein>
    <recommendedName>
        <fullName evidence="1">RNase III domain-containing protein</fullName>
    </recommendedName>
</protein>
<dbReference type="PANTHER" id="PTHR34276:SF1">
    <property type="entry name" value="MINI-RIBONUCLEASE 3"/>
    <property type="match status" value="1"/>
</dbReference>